<dbReference type="EMBL" id="UGTA01000001">
    <property type="protein sequence ID" value="SUB58706.1"/>
    <property type="molecule type" value="Genomic_DNA"/>
</dbReference>
<dbReference type="PANTHER" id="PTHR43652">
    <property type="entry name" value="BASIC AMINO ACID ANTIPORTER YFCC-RELATED"/>
    <property type="match status" value="1"/>
</dbReference>
<comment type="subcellular location">
    <subcellularLocation>
        <location evidence="1">Membrane</location>
        <topology evidence="1">Multi-pass membrane protein</topology>
    </subcellularLocation>
</comment>
<feature type="transmembrane region" description="Helical" evidence="7">
    <location>
        <begin position="39"/>
        <end position="57"/>
    </location>
</feature>
<feature type="transmembrane region" description="Helical" evidence="7">
    <location>
        <begin position="12"/>
        <end position="32"/>
    </location>
</feature>
<evidence type="ECO:0000256" key="7">
    <source>
        <dbReference type="SAM" id="Phobius"/>
    </source>
</evidence>
<reference evidence="9 10" key="1">
    <citation type="submission" date="2018-06" db="EMBL/GenBank/DDBJ databases">
        <authorList>
            <consortium name="Pathogen Informatics"/>
            <person name="Doyle S."/>
        </authorList>
    </citation>
    <scope>NUCLEOTIDE SEQUENCE [LARGE SCALE GENOMIC DNA]</scope>
    <source>
        <strain evidence="9 10">NCTC12872</strain>
    </source>
</reference>
<dbReference type="Proteomes" id="UP000255417">
    <property type="component" value="Unassembled WGS sequence"/>
</dbReference>
<dbReference type="InterPro" id="IPR051679">
    <property type="entry name" value="DASS-Related_Transporters"/>
</dbReference>
<dbReference type="InterPro" id="IPR004680">
    <property type="entry name" value="Cit_transptr-like_dom"/>
</dbReference>
<feature type="transmembrane region" description="Helical" evidence="7">
    <location>
        <begin position="600"/>
        <end position="620"/>
    </location>
</feature>
<feature type="domain" description="RCK C-terminal" evidence="8">
    <location>
        <begin position="326"/>
        <end position="410"/>
    </location>
</feature>
<dbReference type="RefSeq" id="WP_115315217.1">
    <property type="nucleotide sequence ID" value="NZ_UGTA01000001.1"/>
</dbReference>
<evidence type="ECO:0000313" key="9">
    <source>
        <dbReference type="EMBL" id="SUB58706.1"/>
    </source>
</evidence>
<feature type="transmembrane region" description="Helical" evidence="7">
    <location>
        <begin position="560"/>
        <end position="580"/>
    </location>
</feature>
<evidence type="ECO:0000256" key="1">
    <source>
        <dbReference type="ARBA" id="ARBA00004141"/>
    </source>
</evidence>
<keyword evidence="4" id="KW-0677">Repeat</keyword>
<dbReference type="Pfam" id="PF03600">
    <property type="entry name" value="CitMHS"/>
    <property type="match status" value="1"/>
</dbReference>
<sequence>MLASILNLNTTLFNSSLFWTLTFLIIAVILFIRNKLRMDIVALLVILAFNLSGILTIQETFAGFSDPNIILIALLFIVGEGLVRTGIAYQVSEWLMKVAKNSEVKVLVLLMLSVAGLGAFMSSTGIVAIFIPVVLVICQQMNISPKRLMMPLSVAGLISGMMTLIATAPNLVVNAELIRETNVRLSFFSFTPIGILILILGIFYMLIARRWLSDSTTDEDSEENKHSIKDLIDEYHLQERTRSFIVHQGSDFINTPVGDLHLRTNYGLNILFIERWKRFRPIFLTSFLSKIEIKEKDILLVDVSDPELNLEEFCQQHNLEVVEIRQQNFTRTSKSMGMVEITPTPTSDYLGHSVSELKFRSKYRLNIIGIKRNNEILEGNIAEEPLKAGDLLLAVGDWKFIQEMRNKTYSFFVLDYPAEIERVSPAQSQAPHALLAIFIMVFLMVTGIVPNVVAALIACLMLAQFRCIDAKSAYSSIQWSSLILIIGMMPFSIALQKTGGVNLAIDYLLTIVGGWETHLLLMSLFVACAVVGLFISNTATAILMAPIAIEMANQLKVSPVPFAMVVAIAASAAFMTPISSPVNTMVLGLGGYKFSDFVKIGVPFTVLVMLVTVFVVPVLFPL</sequence>
<proteinExistence type="predicted"/>
<feature type="transmembrane region" description="Helical" evidence="7">
    <location>
        <begin position="185"/>
        <end position="207"/>
    </location>
</feature>
<dbReference type="InterPro" id="IPR036721">
    <property type="entry name" value="RCK_C_sf"/>
</dbReference>
<dbReference type="GO" id="GO:0005886">
    <property type="term" value="C:plasma membrane"/>
    <property type="evidence" value="ECO:0007669"/>
    <property type="project" value="TreeGrafter"/>
</dbReference>
<dbReference type="InterPro" id="IPR031312">
    <property type="entry name" value="Na/sul_symport_CS"/>
</dbReference>
<dbReference type="AlphaFoldDB" id="A0A379CAI2"/>
<keyword evidence="2" id="KW-0813">Transport</keyword>
<feature type="transmembrane region" description="Helical" evidence="7">
    <location>
        <begin position="149"/>
        <end position="173"/>
    </location>
</feature>
<keyword evidence="3 7" id="KW-0812">Transmembrane</keyword>
<feature type="transmembrane region" description="Helical" evidence="7">
    <location>
        <begin position="477"/>
        <end position="499"/>
    </location>
</feature>
<protein>
    <submittedName>
        <fullName evidence="9">Na(+)/dicarboxylate symporter</fullName>
    </submittedName>
</protein>
<evidence type="ECO:0000256" key="3">
    <source>
        <dbReference type="ARBA" id="ARBA00022692"/>
    </source>
</evidence>
<dbReference type="Gene3D" id="3.30.70.1450">
    <property type="entry name" value="Regulator of K+ conductance, C-terminal domain"/>
    <property type="match status" value="2"/>
</dbReference>
<organism evidence="9 10">
    <name type="scientific">Phocoenobacter uteri</name>
    <dbReference type="NCBI Taxonomy" id="146806"/>
    <lineage>
        <taxon>Bacteria</taxon>
        <taxon>Pseudomonadati</taxon>
        <taxon>Pseudomonadota</taxon>
        <taxon>Gammaproteobacteria</taxon>
        <taxon>Pasteurellales</taxon>
        <taxon>Pasteurellaceae</taxon>
        <taxon>Phocoenobacter</taxon>
    </lineage>
</organism>
<keyword evidence="10" id="KW-1185">Reference proteome</keyword>
<keyword evidence="5 7" id="KW-1133">Transmembrane helix</keyword>
<dbReference type="Pfam" id="PF02080">
    <property type="entry name" value="TrkA_C"/>
    <property type="match status" value="1"/>
</dbReference>
<evidence type="ECO:0000256" key="6">
    <source>
        <dbReference type="ARBA" id="ARBA00023136"/>
    </source>
</evidence>
<evidence type="ECO:0000256" key="5">
    <source>
        <dbReference type="ARBA" id="ARBA00022989"/>
    </source>
</evidence>
<dbReference type="InterPro" id="IPR006037">
    <property type="entry name" value="RCK_C"/>
</dbReference>
<evidence type="ECO:0000256" key="4">
    <source>
        <dbReference type="ARBA" id="ARBA00022737"/>
    </source>
</evidence>
<accession>A0A379CAI2</accession>
<evidence type="ECO:0000259" key="8">
    <source>
        <dbReference type="PROSITE" id="PS51202"/>
    </source>
</evidence>
<dbReference type="GO" id="GO:0006813">
    <property type="term" value="P:potassium ion transport"/>
    <property type="evidence" value="ECO:0007669"/>
    <property type="project" value="InterPro"/>
</dbReference>
<name>A0A379CAI2_9PAST</name>
<evidence type="ECO:0000313" key="10">
    <source>
        <dbReference type="Proteomes" id="UP000255417"/>
    </source>
</evidence>
<evidence type="ECO:0000256" key="2">
    <source>
        <dbReference type="ARBA" id="ARBA00022448"/>
    </source>
</evidence>
<feature type="transmembrane region" description="Helical" evidence="7">
    <location>
        <begin position="69"/>
        <end position="87"/>
    </location>
</feature>
<dbReference type="PANTHER" id="PTHR43652:SF1">
    <property type="entry name" value="RESPONSE REGULATOR"/>
    <property type="match status" value="1"/>
</dbReference>
<feature type="transmembrane region" description="Helical" evidence="7">
    <location>
        <begin position="519"/>
        <end position="548"/>
    </location>
</feature>
<dbReference type="OrthoDB" id="9809303at2"/>
<dbReference type="PROSITE" id="PS01271">
    <property type="entry name" value="NA_SULFATE"/>
    <property type="match status" value="1"/>
</dbReference>
<dbReference type="SUPFAM" id="SSF116726">
    <property type="entry name" value="TrkA C-terminal domain-like"/>
    <property type="match status" value="2"/>
</dbReference>
<feature type="transmembrane region" description="Helical" evidence="7">
    <location>
        <begin position="107"/>
        <end position="137"/>
    </location>
</feature>
<gene>
    <name evidence="9" type="primary">sdcS_1</name>
    <name evidence="9" type="ORF">NCTC12872_00673</name>
</gene>
<dbReference type="PROSITE" id="PS51202">
    <property type="entry name" value="RCK_C"/>
    <property type="match status" value="1"/>
</dbReference>
<feature type="transmembrane region" description="Helical" evidence="7">
    <location>
        <begin position="433"/>
        <end position="465"/>
    </location>
</feature>
<keyword evidence="6 7" id="KW-0472">Membrane</keyword>
<dbReference type="GO" id="GO:0008324">
    <property type="term" value="F:monoatomic cation transmembrane transporter activity"/>
    <property type="evidence" value="ECO:0007669"/>
    <property type="project" value="InterPro"/>
</dbReference>